<dbReference type="RefSeq" id="WP_341424113.1">
    <property type="nucleotide sequence ID" value="NZ_JBBUTG010000001.1"/>
</dbReference>
<dbReference type="EMBL" id="JBBUTG010000001">
    <property type="protein sequence ID" value="MEK8029779.1"/>
    <property type="molecule type" value="Genomic_DNA"/>
</dbReference>
<dbReference type="Gene3D" id="3.40.50.1000">
    <property type="entry name" value="HAD superfamily/HAD-like"/>
    <property type="match status" value="1"/>
</dbReference>
<sequence>MTTLPPARKLLVLDLDETLIHASEEPLNRTEDFRVGPYWVYRRPHLEAFIDAVTPAFDLAVWTSSGELYARQIIERILPAGGLKFMWSSRRCTTVRDWTDGGYTTIKNLRKLKRRGFALESVIAVDDTPSKYTRSYGNLVTVREYTGDATDVELKLLARYLLTLQHVPNVRTLEKRYWREQMNPSASEG</sequence>
<comment type="caution">
    <text evidence="2">The sequence shown here is derived from an EMBL/GenBank/DDBJ whole genome shotgun (WGS) entry which is preliminary data.</text>
</comment>
<dbReference type="Pfam" id="PF03031">
    <property type="entry name" value="NIF"/>
    <property type="match status" value="1"/>
</dbReference>
<dbReference type="PROSITE" id="PS50969">
    <property type="entry name" value="FCP1"/>
    <property type="match status" value="1"/>
</dbReference>
<dbReference type="InterPro" id="IPR004274">
    <property type="entry name" value="FCP1_dom"/>
</dbReference>
<gene>
    <name evidence="2" type="ORF">AACH06_03005</name>
</gene>
<organism evidence="2 3">
    <name type="scientific">Ideonella lacteola</name>
    <dbReference type="NCBI Taxonomy" id="2984193"/>
    <lineage>
        <taxon>Bacteria</taxon>
        <taxon>Pseudomonadati</taxon>
        <taxon>Pseudomonadota</taxon>
        <taxon>Betaproteobacteria</taxon>
        <taxon>Burkholderiales</taxon>
        <taxon>Sphaerotilaceae</taxon>
        <taxon>Ideonella</taxon>
    </lineage>
</organism>
<dbReference type="PANTHER" id="PTHR12210">
    <property type="entry name" value="DULLARD PROTEIN PHOSPHATASE"/>
    <property type="match status" value="1"/>
</dbReference>
<dbReference type="Proteomes" id="UP001371218">
    <property type="component" value="Unassembled WGS sequence"/>
</dbReference>
<evidence type="ECO:0000259" key="1">
    <source>
        <dbReference type="PROSITE" id="PS50969"/>
    </source>
</evidence>
<evidence type="ECO:0000313" key="3">
    <source>
        <dbReference type="Proteomes" id="UP001371218"/>
    </source>
</evidence>
<dbReference type="EC" id="3.1.3.-" evidence="2"/>
<dbReference type="CDD" id="cd07521">
    <property type="entry name" value="HAD_FCP1-like"/>
    <property type="match status" value="1"/>
</dbReference>
<accession>A0ABU9BJ59</accession>
<dbReference type="InterPro" id="IPR036412">
    <property type="entry name" value="HAD-like_sf"/>
</dbReference>
<dbReference type="InterPro" id="IPR050365">
    <property type="entry name" value="TIM50"/>
</dbReference>
<reference evidence="2 3" key="1">
    <citation type="submission" date="2024-04" db="EMBL/GenBank/DDBJ databases">
        <title>Novel species of the genus Ideonella isolated from streams.</title>
        <authorList>
            <person name="Lu H."/>
        </authorList>
    </citation>
    <scope>NUCLEOTIDE SEQUENCE [LARGE SCALE GENOMIC DNA]</scope>
    <source>
        <strain evidence="2 3">DXS29W</strain>
    </source>
</reference>
<keyword evidence="3" id="KW-1185">Reference proteome</keyword>
<dbReference type="SMART" id="SM00577">
    <property type="entry name" value="CPDc"/>
    <property type="match status" value="1"/>
</dbReference>
<name>A0ABU9BJ59_9BURK</name>
<dbReference type="SUPFAM" id="SSF56784">
    <property type="entry name" value="HAD-like"/>
    <property type="match status" value="1"/>
</dbReference>
<protein>
    <submittedName>
        <fullName evidence="2">HAD family hydrolase</fullName>
        <ecNumber evidence="2">3.1.3.-</ecNumber>
    </submittedName>
</protein>
<evidence type="ECO:0000313" key="2">
    <source>
        <dbReference type="EMBL" id="MEK8029779.1"/>
    </source>
</evidence>
<proteinExistence type="predicted"/>
<keyword evidence="2" id="KW-0378">Hydrolase</keyword>
<dbReference type="GO" id="GO:0016787">
    <property type="term" value="F:hydrolase activity"/>
    <property type="evidence" value="ECO:0007669"/>
    <property type="project" value="UniProtKB-KW"/>
</dbReference>
<dbReference type="InterPro" id="IPR023214">
    <property type="entry name" value="HAD_sf"/>
</dbReference>
<feature type="domain" description="FCP1 homology" evidence="1">
    <location>
        <begin position="4"/>
        <end position="164"/>
    </location>
</feature>